<name>A0ABN9TKK3_9DINO</name>
<evidence type="ECO:0000313" key="3">
    <source>
        <dbReference type="Proteomes" id="UP001189429"/>
    </source>
</evidence>
<keyword evidence="3" id="KW-1185">Reference proteome</keyword>
<feature type="non-terminal residue" evidence="2">
    <location>
        <position position="854"/>
    </location>
</feature>
<feature type="region of interest" description="Disordered" evidence="1">
    <location>
        <begin position="636"/>
        <end position="673"/>
    </location>
</feature>
<gene>
    <name evidence="2" type="ORF">PCOR1329_LOCUS39952</name>
</gene>
<evidence type="ECO:0008006" key="4">
    <source>
        <dbReference type="Google" id="ProtNLM"/>
    </source>
</evidence>
<reference evidence="2" key="1">
    <citation type="submission" date="2023-10" db="EMBL/GenBank/DDBJ databases">
        <authorList>
            <person name="Chen Y."/>
            <person name="Shah S."/>
            <person name="Dougan E. K."/>
            <person name="Thang M."/>
            <person name="Chan C."/>
        </authorList>
    </citation>
    <scope>NUCLEOTIDE SEQUENCE [LARGE SCALE GENOMIC DNA]</scope>
</reference>
<dbReference type="Proteomes" id="UP001189429">
    <property type="component" value="Unassembled WGS sequence"/>
</dbReference>
<dbReference type="EMBL" id="CAUYUJ010014826">
    <property type="protein sequence ID" value="CAK0846473.1"/>
    <property type="molecule type" value="Genomic_DNA"/>
</dbReference>
<protein>
    <recommendedName>
        <fullName evidence="4">Beta-lactamase-related domain-containing protein</fullName>
    </recommendedName>
</protein>
<feature type="compositionally biased region" description="Low complexity" evidence="1">
    <location>
        <begin position="657"/>
        <end position="669"/>
    </location>
</feature>
<comment type="caution">
    <text evidence="2">The sequence shown here is derived from an EMBL/GenBank/DDBJ whole genome shotgun (WGS) entry which is preliminary data.</text>
</comment>
<accession>A0ABN9TKK3</accession>
<evidence type="ECO:0000256" key="1">
    <source>
        <dbReference type="SAM" id="MobiDB-lite"/>
    </source>
</evidence>
<feature type="region of interest" description="Disordered" evidence="1">
    <location>
        <begin position="385"/>
        <end position="417"/>
    </location>
</feature>
<evidence type="ECO:0000313" key="2">
    <source>
        <dbReference type="EMBL" id="CAK0846473.1"/>
    </source>
</evidence>
<proteinExistence type="predicted"/>
<organism evidence="2 3">
    <name type="scientific">Prorocentrum cordatum</name>
    <dbReference type="NCBI Taxonomy" id="2364126"/>
    <lineage>
        <taxon>Eukaryota</taxon>
        <taxon>Sar</taxon>
        <taxon>Alveolata</taxon>
        <taxon>Dinophyceae</taxon>
        <taxon>Prorocentrales</taxon>
        <taxon>Prorocentraceae</taxon>
        <taxon>Prorocentrum</taxon>
    </lineage>
</organism>
<sequence>MAGNRFARACHAAAEKNRRGLEAQEWARWAPRLPPRSCVNPGRAKDGITGFARISAVESRLRAMETMRKWLFRASGAPWPVTIAYFIDNARTWAAEPRGAIVPNQALRATAWAKRVVSVGQNGRLPAWPQAPPVVANGEMFFAASRGPTTRAARFPSAFIGALERLVMDEDFARYLRGVARVTPRPDGHAGAARTTGAGRKMPELLLVAPRECCMLDPAWVQTGFDLWQETVKLDWGYILPRSDDEGQAIAVTWGMPKPAVCTGQVVELLILEELVVISWIEHLERATIPSATPAMGAPKSDYPGRWSSECADPRARTCRAARSFPSSSSGSQRRCVPEKACAELGEAAAIPDSADGLVLSKNFWERDMISQKYRRLTSAEMAAAAAKSEGEGSDRRRPARAPTAGCPDSAEDGRAQGAGEYAADAIDVEATAWKLEKEAQAAARPYFEARQMEVERGDIWAGALMAGYPQCDCRGPARGADVRGEGISGPTPLAPPLPIQGPPWGDRALPAPLGRGGRQCLRQDDVGRAVGDGLQRLRFRCLSSGEDVFGYGYVDGSTGSAALRVNGRSVAVLLNQVGDGRSRQAGREVLAAVVAELGLAPAWHLDAPHGWGGTAGGAVGSSAAAACAQEDKPSTCEDAAPVMPAAGGALDEEPGAEPAEGGAEPSAARGGGADALSGTWRLAAGGDLAQVLESLGLPSMLARVLRRTLRITASDDSISISDTMIVAGQTVESAELRFVVGQPFEAESQMLGRFDALATWADPDGEASERALILEKRFSVGSRQVCMEERHLVTEDGRLALGITLRGRGRASFRVRTAADRDGLCLGLEDGTLRLKQDVQLGQDTAFAGSRVV</sequence>